<gene>
    <name evidence="1" type="ORF">A2729_03870</name>
</gene>
<reference evidence="1 2" key="1">
    <citation type="journal article" date="2016" name="Nat. Commun.">
        <title>Thousands of microbial genomes shed light on interconnected biogeochemical processes in an aquifer system.</title>
        <authorList>
            <person name="Anantharaman K."/>
            <person name="Brown C.T."/>
            <person name="Hug L.A."/>
            <person name="Sharon I."/>
            <person name="Castelle C.J."/>
            <person name="Probst A.J."/>
            <person name="Thomas B.C."/>
            <person name="Singh A."/>
            <person name="Wilkins M.J."/>
            <person name="Karaoz U."/>
            <person name="Brodie E.L."/>
            <person name="Williams K.H."/>
            <person name="Hubbard S.S."/>
            <person name="Banfield J.F."/>
        </authorList>
    </citation>
    <scope>NUCLEOTIDE SEQUENCE [LARGE SCALE GENOMIC DNA]</scope>
</reference>
<evidence type="ECO:0000313" key="2">
    <source>
        <dbReference type="Proteomes" id="UP000178930"/>
    </source>
</evidence>
<protein>
    <recommendedName>
        <fullName evidence="3">HEPN domain-containing protein</fullName>
    </recommendedName>
</protein>
<proteinExistence type="predicted"/>
<evidence type="ECO:0000313" key="1">
    <source>
        <dbReference type="EMBL" id="OGY43076.1"/>
    </source>
</evidence>
<accession>A0A1G1XU07</accession>
<sequence length="184" mass="21691">MIKDENLKFQNDLHNKENILNKRIVELSDNKKYIEAAILYSSIYEALLVGMLELCEEIIERKVGKSIQYKARKATYFINDKNFTLGVLINLTERYFDNKELFKKLRKFNNEVRRKIIHRLFDPNIEVNDLNNDLGKKWSDHHKLLIMLFDQEIELLKELKVILKGSVISQVLPSPPSLMRGNSK</sequence>
<name>A0A1G1XU07_9BACT</name>
<comment type="caution">
    <text evidence="1">The sequence shown here is derived from an EMBL/GenBank/DDBJ whole genome shotgun (WGS) entry which is preliminary data.</text>
</comment>
<dbReference type="AlphaFoldDB" id="A0A1G1XU07"/>
<evidence type="ECO:0008006" key="3">
    <source>
        <dbReference type="Google" id="ProtNLM"/>
    </source>
</evidence>
<organism evidence="1 2">
    <name type="scientific">Candidatus Buchananbacteria bacterium RIFCSPHIGHO2_01_FULL_39_14</name>
    <dbReference type="NCBI Taxonomy" id="1797532"/>
    <lineage>
        <taxon>Bacteria</taxon>
        <taxon>Candidatus Buchananiibacteriota</taxon>
    </lineage>
</organism>
<dbReference type="Proteomes" id="UP000178930">
    <property type="component" value="Unassembled WGS sequence"/>
</dbReference>
<dbReference type="EMBL" id="MHIB01000045">
    <property type="protein sequence ID" value="OGY43076.1"/>
    <property type="molecule type" value="Genomic_DNA"/>
</dbReference>